<dbReference type="InterPro" id="IPR021419">
    <property type="entry name" value="Mediator_Med25_VWA"/>
</dbReference>
<dbReference type="PANTHER" id="PTHR12433:SF11">
    <property type="entry name" value="MEDIATOR OF RNA POLYMERASE II TRANSCRIPTION SUBUNIT 25"/>
    <property type="match status" value="1"/>
</dbReference>
<gene>
    <name evidence="4" type="primary">g1949</name>
    <name evidence="4" type="ORF">VP750_LOCUS1663</name>
</gene>
<evidence type="ECO:0000256" key="2">
    <source>
        <dbReference type="ARBA" id="ARBA00019694"/>
    </source>
</evidence>
<sequence>MAEAPDGLMSTQRVCFVIENTWTMSSHWQHFKRCLGAILAALETSHGDTCEVALVTYAAAWPYSTCPLQGTQWSTNLGHIRHCIEGIRPSLGGSRAQPLLSEALSEVAYLFQCPSNVSSGDATSGSARQSCHCVAFAASEPSKTPVPWPHPEDCHSAPGLAGYTELCLALRKRGVDFSFVSPQHLACQDAISRIGRAFVSAQGFKASSEARKAVVDIGTSIRCFIAPTWPLGTNALQLLNSDPLFFKDVQPQASSAASAAAEFKQPAPPAQHAIDIKAEPLERAQHESAASADPNSQQQAQQQNIVWQGRMFLGEAVTRGAPQLLWTCSMLVLGPENADLARGWSSELNIVEVNRSASLVTDLRDPSRQRLRGVIQLSTVEELGKGMLEKLAQQQLMAQIDMSKYVGVPACMVVMTLPSKRAAQPGSPTKLPFIVVDRSAPQL</sequence>
<reference evidence="4 5" key="1">
    <citation type="submission" date="2024-06" db="EMBL/GenBank/DDBJ databases">
        <authorList>
            <person name="Kraege A."/>
            <person name="Thomma B."/>
        </authorList>
    </citation>
    <scope>NUCLEOTIDE SEQUENCE [LARGE SCALE GENOMIC DNA]</scope>
</reference>
<evidence type="ECO:0000256" key="1">
    <source>
        <dbReference type="ARBA" id="ARBA00009102"/>
    </source>
</evidence>
<feature type="domain" description="Mediator of RNA polymerase II transcription subunit 25 von Willebrand factor type A" evidence="3">
    <location>
        <begin position="12"/>
        <end position="186"/>
    </location>
</feature>
<comment type="similarity">
    <text evidence="1">Belongs to the Mediator complex subunit 25 family.</text>
</comment>
<dbReference type="EMBL" id="CAXHTA020000002">
    <property type="protein sequence ID" value="CAL5220004.1"/>
    <property type="molecule type" value="Genomic_DNA"/>
</dbReference>
<dbReference type="Proteomes" id="UP001497392">
    <property type="component" value="Unassembled WGS sequence"/>
</dbReference>
<comment type="caution">
    <text evidence="4">The sequence shown here is derived from an EMBL/GenBank/DDBJ whole genome shotgun (WGS) entry which is preliminary data.</text>
</comment>
<accession>A0ABP1FLD2</accession>
<evidence type="ECO:0000313" key="4">
    <source>
        <dbReference type="EMBL" id="CAL5220004.1"/>
    </source>
</evidence>
<organism evidence="4 5">
    <name type="scientific">Coccomyxa viridis</name>
    <dbReference type="NCBI Taxonomy" id="1274662"/>
    <lineage>
        <taxon>Eukaryota</taxon>
        <taxon>Viridiplantae</taxon>
        <taxon>Chlorophyta</taxon>
        <taxon>core chlorophytes</taxon>
        <taxon>Trebouxiophyceae</taxon>
        <taxon>Trebouxiophyceae incertae sedis</taxon>
        <taxon>Coccomyxaceae</taxon>
        <taxon>Coccomyxa</taxon>
    </lineage>
</organism>
<dbReference type="PANTHER" id="PTHR12433">
    <property type="entry name" value="MEDIATOR OF RNA POLYMERASE II TRANSCRIPTION SUBUNIT 25"/>
    <property type="match status" value="1"/>
</dbReference>
<evidence type="ECO:0000259" key="3">
    <source>
        <dbReference type="Pfam" id="PF11265"/>
    </source>
</evidence>
<dbReference type="Pfam" id="PF11265">
    <property type="entry name" value="Med25_VWA"/>
    <property type="match status" value="1"/>
</dbReference>
<evidence type="ECO:0000313" key="5">
    <source>
        <dbReference type="Proteomes" id="UP001497392"/>
    </source>
</evidence>
<proteinExistence type="inferred from homology"/>
<protein>
    <recommendedName>
        <fullName evidence="2">Mediator of RNA polymerase II transcription subunit 25</fullName>
    </recommendedName>
</protein>
<keyword evidence="5" id="KW-1185">Reference proteome</keyword>
<name>A0ABP1FLD2_9CHLO</name>